<dbReference type="InterPro" id="IPR050300">
    <property type="entry name" value="GDXG_lipolytic_enzyme"/>
</dbReference>
<reference evidence="3" key="1">
    <citation type="journal article" date="2020" name="Stud. Mycol.">
        <title>101 Dothideomycetes genomes: a test case for predicting lifestyles and emergence of pathogens.</title>
        <authorList>
            <person name="Haridas S."/>
            <person name="Albert R."/>
            <person name="Binder M."/>
            <person name="Bloem J."/>
            <person name="Labutti K."/>
            <person name="Salamov A."/>
            <person name="Andreopoulos B."/>
            <person name="Baker S."/>
            <person name="Barry K."/>
            <person name="Bills G."/>
            <person name="Bluhm B."/>
            <person name="Cannon C."/>
            <person name="Castanera R."/>
            <person name="Culley D."/>
            <person name="Daum C."/>
            <person name="Ezra D."/>
            <person name="Gonzalez J."/>
            <person name="Henrissat B."/>
            <person name="Kuo A."/>
            <person name="Liang C."/>
            <person name="Lipzen A."/>
            <person name="Lutzoni F."/>
            <person name="Magnuson J."/>
            <person name="Mondo S."/>
            <person name="Nolan M."/>
            <person name="Ohm R."/>
            <person name="Pangilinan J."/>
            <person name="Park H.-J."/>
            <person name="Ramirez L."/>
            <person name="Alfaro M."/>
            <person name="Sun H."/>
            <person name="Tritt A."/>
            <person name="Yoshinaga Y."/>
            <person name="Zwiers L.-H."/>
            <person name="Turgeon B."/>
            <person name="Goodwin S."/>
            <person name="Spatafora J."/>
            <person name="Crous P."/>
            <person name="Grigoriev I."/>
        </authorList>
    </citation>
    <scope>NUCLEOTIDE SEQUENCE</scope>
    <source>
        <strain evidence="3">CBS 183.55</strain>
    </source>
</reference>
<organism evidence="3 4">
    <name type="scientific">Didymella exigua CBS 183.55</name>
    <dbReference type="NCBI Taxonomy" id="1150837"/>
    <lineage>
        <taxon>Eukaryota</taxon>
        <taxon>Fungi</taxon>
        <taxon>Dikarya</taxon>
        <taxon>Ascomycota</taxon>
        <taxon>Pezizomycotina</taxon>
        <taxon>Dothideomycetes</taxon>
        <taxon>Pleosporomycetidae</taxon>
        <taxon>Pleosporales</taxon>
        <taxon>Pleosporineae</taxon>
        <taxon>Didymellaceae</taxon>
        <taxon>Didymella</taxon>
    </lineage>
</organism>
<gene>
    <name evidence="3" type="ORF">M421DRAFT_69788</name>
</gene>
<dbReference type="Gene3D" id="3.40.50.1820">
    <property type="entry name" value="alpha/beta hydrolase"/>
    <property type="match status" value="1"/>
</dbReference>
<evidence type="ECO:0000313" key="4">
    <source>
        <dbReference type="Proteomes" id="UP000800082"/>
    </source>
</evidence>
<keyword evidence="4" id="KW-1185">Reference proteome</keyword>
<dbReference type="Proteomes" id="UP000800082">
    <property type="component" value="Unassembled WGS sequence"/>
</dbReference>
<dbReference type="Pfam" id="PF20434">
    <property type="entry name" value="BD-FAE"/>
    <property type="match status" value="1"/>
</dbReference>
<keyword evidence="1 3" id="KW-0378">Hydrolase</keyword>
<dbReference type="GeneID" id="54354310"/>
<dbReference type="OrthoDB" id="19653at2759"/>
<evidence type="ECO:0000313" key="3">
    <source>
        <dbReference type="EMBL" id="KAF1925472.1"/>
    </source>
</evidence>
<evidence type="ECO:0000259" key="2">
    <source>
        <dbReference type="Pfam" id="PF20434"/>
    </source>
</evidence>
<dbReference type="RefSeq" id="XP_033445724.1">
    <property type="nucleotide sequence ID" value="XM_033596643.1"/>
</dbReference>
<dbReference type="InterPro" id="IPR049492">
    <property type="entry name" value="BD-FAE-like_dom"/>
</dbReference>
<feature type="domain" description="BD-FAE-like" evidence="2">
    <location>
        <begin position="19"/>
        <end position="271"/>
    </location>
</feature>
<proteinExistence type="predicted"/>
<evidence type="ECO:0000256" key="1">
    <source>
        <dbReference type="ARBA" id="ARBA00022801"/>
    </source>
</evidence>
<dbReference type="SUPFAM" id="SSF53474">
    <property type="entry name" value="alpha/beta-Hydrolases"/>
    <property type="match status" value="1"/>
</dbReference>
<name>A0A6A5RCQ0_9PLEO</name>
<dbReference type="PANTHER" id="PTHR48081">
    <property type="entry name" value="AB HYDROLASE SUPERFAMILY PROTEIN C4A8.06C"/>
    <property type="match status" value="1"/>
</dbReference>
<dbReference type="GO" id="GO:0016787">
    <property type="term" value="F:hydrolase activity"/>
    <property type="evidence" value="ECO:0007669"/>
    <property type="project" value="UniProtKB-KW"/>
</dbReference>
<protein>
    <submittedName>
        <fullName evidence="3">Alpha/beta-hydrolase</fullName>
    </submittedName>
</protein>
<dbReference type="EMBL" id="ML978984">
    <property type="protein sequence ID" value="KAF1925472.1"/>
    <property type="molecule type" value="Genomic_DNA"/>
</dbReference>
<accession>A0A6A5RCQ0</accession>
<sequence>MASLRIAYKTVDNVEIPTDIYFPESAGPKPAPVLIMIHGGAFMLGHAGINSKDQIQDCTERGWVVLAIEHRLCPGVNVFDGPMADMRDALSWAQNGDLAKALKENGRDVAIDAERIMVMGTSSGGHLALSTAWNSDKQPLAILDFYGAKCFADPFWTKPMPDMPKHFYDPLSDADVKAVYDEKAVFIGGLSLEGQASDPNHSNPKQRQGFAMHQIATGNVINAIWPSYPSNLERIDPILNVRETWPPTAIVHGTADTTIPMRLSKEFQEKLKGKGVKTAFFEVEGESHTFAGKMVKGSKTWDSQRRGFDWLEARLKESYV</sequence>
<dbReference type="AlphaFoldDB" id="A0A6A5RCQ0"/>
<dbReference type="InterPro" id="IPR029058">
    <property type="entry name" value="AB_hydrolase_fold"/>
</dbReference>
<dbReference type="PANTHER" id="PTHR48081:SF3">
    <property type="entry name" value="ALPHA_BETA HYDROLASE FOLD-3 DOMAIN-CONTAINING PROTEIN"/>
    <property type="match status" value="1"/>
</dbReference>